<feature type="binding site" evidence="11">
    <location>
        <position position="446"/>
    </location>
    <ligand>
        <name>Zn(2+)</name>
        <dbReference type="ChEBI" id="CHEBI:29105"/>
        <label>2</label>
    </ligand>
</feature>
<keyword evidence="1 11" id="KW-0639">Primosome</keyword>
<comment type="catalytic activity">
    <reaction evidence="11">
        <text>ATP + H2O = ADP + phosphate + H(+)</text>
        <dbReference type="Rhea" id="RHEA:13065"/>
        <dbReference type="ChEBI" id="CHEBI:15377"/>
        <dbReference type="ChEBI" id="CHEBI:15378"/>
        <dbReference type="ChEBI" id="CHEBI:30616"/>
        <dbReference type="ChEBI" id="CHEBI:43474"/>
        <dbReference type="ChEBI" id="CHEBI:456216"/>
        <dbReference type="EC" id="5.6.2.4"/>
    </reaction>
</comment>
<feature type="binding site" evidence="11">
    <location>
        <position position="466"/>
    </location>
    <ligand>
        <name>Zn(2+)</name>
        <dbReference type="ChEBI" id="CHEBI:29105"/>
        <label>2</label>
    </ligand>
</feature>
<comment type="catalytic activity">
    <reaction evidence="11">
        <text>Couples ATP hydrolysis with the unwinding of duplex DNA by translocating in the 3'-5' direction.</text>
        <dbReference type="EC" id="5.6.2.4"/>
    </reaction>
</comment>
<sequence>MPLKRPADAASGRIMASGDPVADAVPVPDAPAGAQTPVYLAVALDVPLPGLFDYSHDRPVAPGVRVRVMFGRRAMVGMVWAVRAEPGVDADRVRPIEAVLDDLPPMPADWLRLAEFAAHYYHRPLGEVLLPVLPPSLRRPAAYTGARSAGGPVCRADRRPGATRAARARKGAGQPGVAAPLEPGDAAAPDDAGPVLTDAQARALAGLRDLLAAGNGVALLHGVTGSGKTELYLRLARQVIAAGRQALLLVPEINLTPQLEHSVRERLGDRLAVIHSRLSEGERLRAWLRASRGQADILLGTRLALFTPMPRLGLIVVDEEHDASYKQQDGLRYSARDLAVWRGHDLGIPVVLGSATPSLETWRHALDGDYRLLSLPERAQAQPLPEIRLVDTRRARLEQGFTPQLLDALEARLAQGEQSLVFINRRGYAPVLRCVSCAWVSQCRRCTAHMVLHRLGGRHVLQCHHCGDAMPVPRACPDCGDPDIQPMGRGTQRVEEFLAERFSGARILRIDADATRLKGSAEALFARAHAGEADILVGTQMVSKGHDFARLGLVGVLNADAMLFSQDFRAPERLFAQLMQVAGRAGRRQGGAQVIVQTDYPDQAVYQALLRHDYARFAAYALEERRDLGLPPFSSQALLTAQAVRVRDALDFLEAARARAQSLPESAGVRLHDPVPLRIVRVARVERAQLLFESDGRGALHRLLRTLLPGLDELARGAVQHWGIEVDPQEI</sequence>
<dbReference type="InterPro" id="IPR011545">
    <property type="entry name" value="DEAD/DEAH_box_helicase_dom"/>
</dbReference>
<organism evidence="14 15">
    <name type="scientific">Castellaniella daejeonensis</name>
    <dbReference type="NCBI Taxonomy" id="659013"/>
    <lineage>
        <taxon>Bacteria</taxon>
        <taxon>Pseudomonadati</taxon>
        <taxon>Pseudomonadota</taxon>
        <taxon>Betaproteobacteria</taxon>
        <taxon>Burkholderiales</taxon>
        <taxon>Alcaligenaceae</taxon>
        <taxon>Castellaniella</taxon>
    </lineage>
</organism>
<evidence type="ECO:0000256" key="5">
    <source>
        <dbReference type="ARBA" id="ARBA00022801"/>
    </source>
</evidence>
<evidence type="ECO:0000256" key="3">
    <source>
        <dbReference type="ARBA" id="ARBA00022723"/>
    </source>
</evidence>
<feature type="binding site" evidence="11">
    <location>
        <position position="437"/>
    </location>
    <ligand>
        <name>Zn(2+)</name>
        <dbReference type="ChEBI" id="CHEBI:29105"/>
        <label>1</label>
    </ligand>
</feature>
<keyword evidence="15" id="KW-1185">Reference proteome</keyword>
<dbReference type="Proteomes" id="UP001501176">
    <property type="component" value="Unassembled WGS sequence"/>
</dbReference>
<dbReference type="Gene3D" id="3.40.50.300">
    <property type="entry name" value="P-loop containing nucleotide triphosphate hydrolases"/>
    <property type="match status" value="2"/>
</dbReference>
<keyword evidence="9 11" id="KW-0238">DNA-binding</keyword>
<feature type="binding site" evidence="11">
    <location>
        <position position="434"/>
    </location>
    <ligand>
        <name>Zn(2+)</name>
        <dbReference type="ChEBI" id="CHEBI:29105"/>
        <label>1</label>
    </ligand>
</feature>
<dbReference type="SMART" id="SM00487">
    <property type="entry name" value="DEXDc"/>
    <property type="match status" value="1"/>
</dbReference>
<dbReference type="Pfam" id="PF00270">
    <property type="entry name" value="DEAD"/>
    <property type="match status" value="1"/>
</dbReference>
<feature type="binding site" evidence="11">
    <location>
        <position position="463"/>
    </location>
    <ligand>
        <name>Zn(2+)</name>
        <dbReference type="ChEBI" id="CHEBI:29105"/>
        <label>2</label>
    </ligand>
</feature>
<dbReference type="InterPro" id="IPR042115">
    <property type="entry name" value="PriA_3primeBD_sf"/>
</dbReference>
<keyword evidence="7 11" id="KW-0862">Zinc</keyword>
<dbReference type="InterPro" id="IPR041236">
    <property type="entry name" value="PriA_C"/>
</dbReference>
<dbReference type="InterPro" id="IPR001650">
    <property type="entry name" value="Helicase_C-like"/>
</dbReference>
<keyword evidence="5 11" id="KW-0378">Hydrolase</keyword>
<dbReference type="PANTHER" id="PTHR30580:SF0">
    <property type="entry name" value="PRIMOSOMAL PROTEIN N"/>
    <property type="match status" value="1"/>
</dbReference>
<comment type="caution">
    <text evidence="14">The sequence shown here is derived from an EMBL/GenBank/DDBJ whole genome shotgun (WGS) entry which is preliminary data.</text>
</comment>
<dbReference type="Gene3D" id="3.40.1440.60">
    <property type="entry name" value="PriA, 3(prime) DNA-binding domain"/>
    <property type="match status" value="1"/>
</dbReference>
<dbReference type="CDD" id="cd17929">
    <property type="entry name" value="DEXHc_priA"/>
    <property type="match status" value="1"/>
</dbReference>
<keyword evidence="3 11" id="KW-0479">Metal-binding</keyword>
<dbReference type="InterPro" id="IPR041222">
    <property type="entry name" value="PriA_3primeBD"/>
</dbReference>
<keyword evidence="6 11" id="KW-0347">Helicase</keyword>
<dbReference type="PROSITE" id="PS51192">
    <property type="entry name" value="HELICASE_ATP_BIND_1"/>
    <property type="match status" value="1"/>
</dbReference>
<dbReference type="HAMAP" id="MF_00983">
    <property type="entry name" value="PriA"/>
    <property type="match status" value="1"/>
</dbReference>
<comment type="cofactor">
    <cofactor evidence="11">
        <name>Zn(2+)</name>
        <dbReference type="ChEBI" id="CHEBI:29105"/>
    </cofactor>
    <text evidence="11">Binds 2 zinc ions per subunit.</text>
</comment>
<dbReference type="Pfam" id="PF17764">
    <property type="entry name" value="PriA_3primeBD"/>
    <property type="match status" value="1"/>
</dbReference>
<accession>A0ABN0TMB3</accession>
<dbReference type="InterPro" id="IPR027417">
    <property type="entry name" value="P-loop_NTPase"/>
</dbReference>
<dbReference type="EC" id="5.6.2.4" evidence="11"/>
<keyword evidence="4 11" id="KW-0547">Nucleotide-binding</keyword>
<dbReference type="NCBIfam" id="TIGR00595">
    <property type="entry name" value="priA"/>
    <property type="match status" value="1"/>
</dbReference>
<feature type="domain" description="Helicase ATP-binding" evidence="13">
    <location>
        <begin position="209"/>
        <end position="375"/>
    </location>
</feature>
<comment type="similarity">
    <text evidence="11">Belongs to the helicase family. PriA subfamily.</text>
</comment>
<feature type="compositionally biased region" description="Low complexity" evidence="12">
    <location>
        <begin position="177"/>
        <end position="192"/>
    </location>
</feature>
<comment type="function">
    <text evidence="11">Initiates the restart of stalled replication forks, which reloads the replicative helicase on sites other than the origin of replication. Recognizes and binds to abandoned replication forks and remodels them to uncover a helicase loading site. Promotes assembly of the primosome at these replication forks.</text>
</comment>
<evidence type="ECO:0000256" key="12">
    <source>
        <dbReference type="SAM" id="MobiDB-lite"/>
    </source>
</evidence>
<keyword evidence="10 11" id="KW-0413">Isomerase</keyword>
<dbReference type="PANTHER" id="PTHR30580">
    <property type="entry name" value="PRIMOSOMAL PROTEIN N"/>
    <property type="match status" value="1"/>
</dbReference>
<evidence type="ECO:0000256" key="6">
    <source>
        <dbReference type="ARBA" id="ARBA00022806"/>
    </source>
</evidence>
<evidence type="ECO:0000256" key="1">
    <source>
        <dbReference type="ARBA" id="ARBA00022515"/>
    </source>
</evidence>
<evidence type="ECO:0000256" key="2">
    <source>
        <dbReference type="ARBA" id="ARBA00022705"/>
    </source>
</evidence>
<keyword evidence="8 11" id="KW-0067">ATP-binding</keyword>
<evidence type="ECO:0000256" key="11">
    <source>
        <dbReference type="HAMAP-Rule" id="MF_00983"/>
    </source>
</evidence>
<dbReference type="InterPro" id="IPR014001">
    <property type="entry name" value="Helicase_ATP-bd"/>
</dbReference>
<reference evidence="15" key="1">
    <citation type="journal article" date="2019" name="Int. J. Syst. Evol. Microbiol.">
        <title>The Global Catalogue of Microorganisms (GCM) 10K type strain sequencing project: providing services to taxonomists for standard genome sequencing and annotation.</title>
        <authorList>
            <consortium name="The Broad Institute Genomics Platform"/>
            <consortium name="The Broad Institute Genome Sequencing Center for Infectious Disease"/>
            <person name="Wu L."/>
            <person name="Ma J."/>
        </authorList>
    </citation>
    <scope>NUCLEOTIDE SEQUENCE [LARGE SCALE GENOMIC DNA]</scope>
    <source>
        <strain evidence="15">JCM 16240</strain>
    </source>
</reference>
<dbReference type="CDD" id="cd18804">
    <property type="entry name" value="SF2_C_priA"/>
    <property type="match status" value="1"/>
</dbReference>
<feature type="region of interest" description="Disordered" evidence="12">
    <location>
        <begin position="148"/>
        <end position="192"/>
    </location>
</feature>
<evidence type="ECO:0000313" key="14">
    <source>
        <dbReference type="EMBL" id="GAA0225274.1"/>
    </source>
</evidence>
<protein>
    <recommendedName>
        <fullName evidence="11">Replication restart protein PriA</fullName>
    </recommendedName>
    <alternativeName>
        <fullName evidence="11">ATP-dependent DNA helicase PriA</fullName>
        <ecNumber evidence="11">5.6.2.4</ecNumber>
    </alternativeName>
    <alternativeName>
        <fullName evidence="11">DNA 3'-5' helicase PriA</fullName>
    </alternativeName>
</protein>
<evidence type="ECO:0000256" key="8">
    <source>
        <dbReference type="ARBA" id="ARBA00022840"/>
    </source>
</evidence>
<dbReference type="NCBIfam" id="NF004067">
    <property type="entry name" value="PRK05580.1-4"/>
    <property type="match status" value="1"/>
</dbReference>
<feature type="binding site" evidence="11">
    <location>
        <position position="443"/>
    </location>
    <ligand>
        <name>Zn(2+)</name>
        <dbReference type="ChEBI" id="CHEBI:29105"/>
        <label>2</label>
    </ligand>
</feature>
<evidence type="ECO:0000259" key="13">
    <source>
        <dbReference type="PROSITE" id="PS51192"/>
    </source>
</evidence>
<evidence type="ECO:0000256" key="7">
    <source>
        <dbReference type="ARBA" id="ARBA00022833"/>
    </source>
</evidence>
<dbReference type="Pfam" id="PF18074">
    <property type="entry name" value="PriA_C"/>
    <property type="match status" value="1"/>
</dbReference>
<dbReference type="SUPFAM" id="SSF52540">
    <property type="entry name" value="P-loop containing nucleoside triphosphate hydrolases"/>
    <property type="match status" value="2"/>
</dbReference>
<dbReference type="EMBL" id="BAAAFN010000009">
    <property type="protein sequence ID" value="GAA0225274.1"/>
    <property type="molecule type" value="Genomic_DNA"/>
</dbReference>
<evidence type="ECO:0000256" key="4">
    <source>
        <dbReference type="ARBA" id="ARBA00022741"/>
    </source>
</evidence>
<feature type="binding site" evidence="11">
    <location>
        <position position="479"/>
    </location>
    <ligand>
        <name>Zn(2+)</name>
        <dbReference type="ChEBI" id="CHEBI:29105"/>
        <label>1</label>
    </ligand>
</feature>
<proteinExistence type="inferred from homology"/>
<feature type="binding site" evidence="11">
    <location>
        <position position="476"/>
    </location>
    <ligand>
        <name>Zn(2+)</name>
        <dbReference type="ChEBI" id="CHEBI:29105"/>
        <label>1</label>
    </ligand>
</feature>
<dbReference type="SMART" id="SM00490">
    <property type="entry name" value="HELICc"/>
    <property type="match status" value="1"/>
</dbReference>
<name>A0ABN0TMB3_9BURK</name>
<comment type="subunit">
    <text evidence="11">Component of the replication restart primosome.</text>
</comment>
<evidence type="ECO:0000256" key="9">
    <source>
        <dbReference type="ARBA" id="ARBA00023125"/>
    </source>
</evidence>
<dbReference type="InterPro" id="IPR005259">
    <property type="entry name" value="PriA"/>
</dbReference>
<evidence type="ECO:0000313" key="15">
    <source>
        <dbReference type="Proteomes" id="UP001501176"/>
    </source>
</evidence>
<keyword evidence="2 11" id="KW-0235">DNA replication</keyword>
<gene>
    <name evidence="11" type="primary">priA</name>
    <name evidence="14" type="ORF">GCM10009125_12790</name>
</gene>
<evidence type="ECO:0000256" key="10">
    <source>
        <dbReference type="ARBA" id="ARBA00023235"/>
    </source>
</evidence>